<sequence>MIDKKEAIRSAREVVALLEREGNPKAADSVRAVIQELVYIDGLAKEYHGKLSEYVQHFDQKEEELRQREAQLSARQAAPVVVVTEAMHEAAVKVLHRANGVDGLPQRMLDAMLSVVPCPDKGATNG</sequence>
<dbReference type="KEGG" id="cpis:HS961_20310"/>
<keyword evidence="2" id="KW-1185">Reference proteome</keyword>
<reference evidence="1 2" key="1">
    <citation type="journal article" date="2020" name="G3 (Bethesda)">
        <title>CeMbio - The Caenorhabditis elegans Microbiome Resource.</title>
        <authorList>
            <person name="Dirksen P."/>
            <person name="Assie A."/>
            <person name="Zimmermann J."/>
            <person name="Zhang F."/>
            <person name="Tietje A.M."/>
            <person name="Marsh S.A."/>
            <person name="Felix M.A."/>
            <person name="Shapira M."/>
            <person name="Kaleta C."/>
            <person name="Schulenburg H."/>
            <person name="Samuel B."/>
        </authorList>
    </citation>
    <scope>NUCLEOTIDE SEQUENCE [LARGE SCALE GENOMIC DNA]</scope>
    <source>
        <strain evidence="1 2">BIGb0172</strain>
    </source>
</reference>
<name>A0A7G5ELW8_9BURK</name>
<dbReference type="Proteomes" id="UP000515240">
    <property type="component" value="Chromosome"/>
</dbReference>
<gene>
    <name evidence="1" type="ORF">HS961_20310</name>
</gene>
<evidence type="ECO:0000313" key="2">
    <source>
        <dbReference type="Proteomes" id="UP000515240"/>
    </source>
</evidence>
<organism evidence="1 2">
    <name type="scientific">Comamonas piscis</name>
    <dbReference type="NCBI Taxonomy" id="1562974"/>
    <lineage>
        <taxon>Bacteria</taxon>
        <taxon>Pseudomonadati</taxon>
        <taxon>Pseudomonadota</taxon>
        <taxon>Betaproteobacteria</taxon>
        <taxon>Burkholderiales</taxon>
        <taxon>Comamonadaceae</taxon>
        <taxon>Comamonas</taxon>
    </lineage>
</organism>
<proteinExistence type="predicted"/>
<accession>A0A7G5ELW8</accession>
<protein>
    <submittedName>
        <fullName evidence="1">Uncharacterized protein</fullName>
    </submittedName>
</protein>
<evidence type="ECO:0000313" key="1">
    <source>
        <dbReference type="EMBL" id="QMV74993.1"/>
    </source>
</evidence>
<dbReference type="EMBL" id="CP058554">
    <property type="protein sequence ID" value="QMV74993.1"/>
    <property type="molecule type" value="Genomic_DNA"/>
</dbReference>
<dbReference type="AlphaFoldDB" id="A0A7G5ELW8"/>
<dbReference type="RefSeq" id="WP_182325122.1">
    <property type="nucleotide sequence ID" value="NZ_CP058554.1"/>
</dbReference>